<keyword evidence="5" id="KW-0238">DNA-binding</keyword>
<dbReference type="InterPro" id="IPR052035">
    <property type="entry name" value="ZnF_BED_domain_contain"/>
</dbReference>
<comment type="caution">
    <text evidence="9">The sequence shown here is derived from an EMBL/GenBank/DDBJ whole genome shotgun (WGS) entry which is preliminary data.</text>
</comment>
<evidence type="ECO:0000256" key="3">
    <source>
        <dbReference type="ARBA" id="ARBA00022771"/>
    </source>
</evidence>
<accession>A0AAV0HXB1</accession>
<keyword evidence="2" id="KW-0479">Metal-binding</keyword>
<keyword evidence="6" id="KW-0539">Nucleus</keyword>
<proteinExistence type="predicted"/>
<evidence type="ECO:0008006" key="11">
    <source>
        <dbReference type="Google" id="ProtNLM"/>
    </source>
</evidence>
<sequence>MLLDYQIRYGMVSFNTVERECVAAYQREKQNVMKFIEGLPGRVSLTLDTRTSREGLGCYVVITGHFIDGDWKPQQRKLNVAMVPNPDSESALANAVLRCLSDWNLEGKLLSVTLNHPAAGEAALQSLQALLSVQNAVIFDGQLVRGSCISRTLTSIAKELLSACGDLVSKIRDSVKYVLTEESKELMFLDIKQQLQMATDKNLRLADQNHWNTTYEMLLAASELREVFSCLEALDPDYKEAPSMLEWKQVETISSVLQLLVDAANLLSSSSSSSSSTTPAALACFHEAWKIQSQLSRLAAIGDPFIDSFIGGLQDRIEKYIKECILVLAAAVVMDPRFKMKLVEFSFAKMFLHDAPTYIEIVGDGIRQLFWEYKVLHQLDEEKADPKLGINVDIMEPRRYPIKSELDVYLDETLLPRVADFDVLGWWKQNEVRFPALAKMARDVLCIQVSAGSAESLFDTRCLPKEMEYGSSVKPETVEALVCAKDWLRRAAAAAAGGDR</sequence>
<dbReference type="InterPro" id="IPR008906">
    <property type="entry name" value="HATC_C_dom"/>
</dbReference>
<evidence type="ECO:0000256" key="4">
    <source>
        <dbReference type="ARBA" id="ARBA00022833"/>
    </source>
</evidence>
<dbReference type="GO" id="GO:0003677">
    <property type="term" value="F:DNA binding"/>
    <property type="evidence" value="ECO:0007669"/>
    <property type="project" value="UniProtKB-KW"/>
</dbReference>
<dbReference type="InterPro" id="IPR025525">
    <property type="entry name" value="hAT-like_transposase_RNase-H"/>
</dbReference>
<evidence type="ECO:0000313" key="9">
    <source>
        <dbReference type="EMBL" id="CAI0389213.1"/>
    </source>
</evidence>
<evidence type="ECO:0000256" key="6">
    <source>
        <dbReference type="ARBA" id="ARBA00023242"/>
    </source>
</evidence>
<dbReference type="GO" id="GO:0008270">
    <property type="term" value="F:zinc ion binding"/>
    <property type="evidence" value="ECO:0007669"/>
    <property type="project" value="UniProtKB-KW"/>
</dbReference>
<feature type="domain" description="HAT C-terminal dimerisation" evidence="7">
    <location>
        <begin position="405"/>
        <end position="488"/>
    </location>
</feature>
<evidence type="ECO:0000256" key="2">
    <source>
        <dbReference type="ARBA" id="ARBA00022723"/>
    </source>
</evidence>
<keyword evidence="4" id="KW-0862">Zinc</keyword>
<protein>
    <recommendedName>
        <fullName evidence="11">HAT C-terminal dimerisation domain-containing protein</fullName>
    </recommendedName>
</protein>
<dbReference type="AlphaFoldDB" id="A0AAV0HXB1"/>
<evidence type="ECO:0000256" key="5">
    <source>
        <dbReference type="ARBA" id="ARBA00023125"/>
    </source>
</evidence>
<dbReference type="SUPFAM" id="SSF53098">
    <property type="entry name" value="Ribonuclease H-like"/>
    <property type="match status" value="1"/>
</dbReference>
<evidence type="ECO:0000256" key="1">
    <source>
        <dbReference type="ARBA" id="ARBA00004123"/>
    </source>
</evidence>
<dbReference type="InterPro" id="IPR012337">
    <property type="entry name" value="RNaseH-like_sf"/>
</dbReference>
<evidence type="ECO:0000313" key="10">
    <source>
        <dbReference type="Proteomes" id="UP001154282"/>
    </source>
</evidence>
<evidence type="ECO:0000259" key="7">
    <source>
        <dbReference type="Pfam" id="PF05699"/>
    </source>
</evidence>
<dbReference type="GO" id="GO:0046983">
    <property type="term" value="F:protein dimerization activity"/>
    <property type="evidence" value="ECO:0007669"/>
    <property type="project" value="InterPro"/>
</dbReference>
<dbReference type="EMBL" id="CAMGYJ010000003">
    <property type="protein sequence ID" value="CAI0389213.1"/>
    <property type="molecule type" value="Genomic_DNA"/>
</dbReference>
<organism evidence="9 10">
    <name type="scientific">Linum tenue</name>
    <dbReference type="NCBI Taxonomy" id="586396"/>
    <lineage>
        <taxon>Eukaryota</taxon>
        <taxon>Viridiplantae</taxon>
        <taxon>Streptophyta</taxon>
        <taxon>Embryophyta</taxon>
        <taxon>Tracheophyta</taxon>
        <taxon>Spermatophyta</taxon>
        <taxon>Magnoliopsida</taxon>
        <taxon>eudicotyledons</taxon>
        <taxon>Gunneridae</taxon>
        <taxon>Pentapetalae</taxon>
        <taxon>rosids</taxon>
        <taxon>fabids</taxon>
        <taxon>Malpighiales</taxon>
        <taxon>Linaceae</taxon>
        <taxon>Linum</taxon>
    </lineage>
</organism>
<gene>
    <name evidence="9" type="ORF">LITE_LOCUS6137</name>
</gene>
<keyword evidence="10" id="KW-1185">Reference proteome</keyword>
<reference evidence="9" key="1">
    <citation type="submission" date="2022-08" db="EMBL/GenBank/DDBJ databases">
        <authorList>
            <person name="Gutierrez-Valencia J."/>
        </authorList>
    </citation>
    <scope>NUCLEOTIDE SEQUENCE</scope>
</reference>
<dbReference type="Proteomes" id="UP001154282">
    <property type="component" value="Unassembled WGS sequence"/>
</dbReference>
<dbReference type="GO" id="GO:0005634">
    <property type="term" value="C:nucleus"/>
    <property type="evidence" value="ECO:0007669"/>
    <property type="project" value="UniProtKB-SubCell"/>
</dbReference>
<comment type="subcellular location">
    <subcellularLocation>
        <location evidence="1">Nucleus</location>
    </subcellularLocation>
</comment>
<keyword evidence="3" id="KW-0863">Zinc-finger</keyword>
<dbReference type="PANTHER" id="PTHR46481:SF10">
    <property type="entry name" value="ZINC FINGER BED DOMAIN-CONTAINING PROTEIN 39"/>
    <property type="match status" value="1"/>
</dbReference>
<feature type="domain" description="hAT-like transposase RNase-H fold" evidence="8">
    <location>
        <begin position="274"/>
        <end position="373"/>
    </location>
</feature>
<dbReference type="Pfam" id="PF05699">
    <property type="entry name" value="Dimer_Tnp_hAT"/>
    <property type="match status" value="1"/>
</dbReference>
<dbReference type="Pfam" id="PF14372">
    <property type="entry name" value="hAT-like_RNase-H"/>
    <property type="match status" value="1"/>
</dbReference>
<name>A0AAV0HXB1_9ROSI</name>
<dbReference type="PANTHER" id="PTHR46481">
    <property type="entry name" value="ZINC FINGER BED DOMAIN-CONTAINING PROTEIN 4"/>
    <property type="match status" value="1"/>
</dbReference>
<evidence type="ECO:0000259" key="8">
    <source>
        <dbReference type="Pfam" id="PF14372"/>
    </source>
</evidence>